<reference evidence="1 2" key="1">
    <citation type="journal article" date="2008" name="Virology">
        <title>Genome sequence of the lytic bacteriophage P1201 from Corynebacterium glutamicum NCHU 87078: Evolutionary relationships to phages from Corynebacterineae.</title>
        <authorList>
            <person name="Chen C.L."/>
            <person name="Pan T.Y."/>
            <person name="Kan S.C."/>
            <person name="Kuan Y.C."/>
            <person name="Hong L.Y."/>
            <person name="Chiu K.R."/>
            <person name="Sheu C.S."/>
            <person name="Yang J.S."/>
            <person name="Hsu W.H."/>
            <person name="Hu H.Y."/>
        </authorList>
    </citation>
    <scope>NUCLEOTIDE SEQUENCE</scope>
</reference>
<dbReference type="RefSeq" id="YP_001468958.1">
    <property type="nucleotide sequence ID" value="NC_009816.1"/>
</dbReference>
<name>A7IYC7_9CAUD</name>
<keyword evidence="2" id="KW-1185">Reference proteome</keyword>
<sequence>MGIYNPDAEGSTWQGCNPPQRSVFEKAIAEPEVLFAFSRVEIVKQYIPVESNYKDWVYRRVSEFHKEHRVDIEFNKYYNRRGLTAMQGIHLIKSFLDFKEGAEITKRFDIARGFSETSLAEADLTGTVPYGYAMQALGFPEIKIFSRNRLVQSHQFLEMGHSPVRFGRVKEQEMYPWVKARLVYREEVRRAYEEIIGVHGEDGRGDH</sequence>
<evidence type="ECO:0000313" key="1">
    <source>
        <dbReference type="EMBL" id="ABF57510.1"/>
    </source>
</evidence>
<dbReference type="Proteomes" id="UP000002414">
    <property type="component" value="Segment"/>
</dbReference>
<dbReference type="GeneID" id="5745478"/>
<accession>A7IYC7</accession>
<organism evidence="1 2">
    <name type="scientific">Corynebacterium phage P1201</name>
    <dbReference type="NCBI Taxonomy" id="384848"/>
    <lineage>
        <taxon>Viruses</taxon>
        <taxon>Duplodnaviria</taxon>
        <taxon>Heunggongvirae</taxon>
        <taxon>Uroviricota</taxon>
        <taxon>Caudoviricetes</taxon>
        <taxon>Zierdtviridae</taxon>
        <taxon>Toshachvirinae</taxon>
        <taxon>Chunghsingvirus</taxon>
        <taxon>Chunghsingvirus P1201</taxon>
        <taxon>Corynebacterium virus P1201</taxon>
    </lineage>
</organism>
<protein>
    <submittedName>
        <fullName evidence="1">Gp56</fullName>
    </submittedName>
</protein>
<dbReference type="EMBL" id="DQ499600">
    <property type="protein sequence ID" value="ABF57510.1"/>
    <property type="molecule type" value="Genomic_DNA"/>
</dbReference>
<dbReference type="KEGG" id="vg:5745478"/>
<evidence type="ECO:0000313" key="2">
    <source>
        <dbReference type="Proteomes" id="UP000002414"/>
    </source>
</evidence>
<proteinExistence type="predicted"/>